<reference evidence="2 3" key="1">
    <citation type="submission" date="2019-11" db="EMBL/GenBank/DDBJ databases">
        <title>Erwinia sp. nov., isolated from feces of birds in Tibet plateau of China.</title>
        <authorList>
            <person name="Ge Y."/>
        </authorList>
    </citation>
    <scope>NUCLEOTIDE SEQUENCE [LARGE SCALE GENOMIC DNA]</scope>
    <source>
        <strain evidence="2 3">J316</strain>
    </source>
</reference>
<protein>
    <submittedName>
        <fullName evidence="2">Cupin domain-containing protein</fullName>
    </submittedName>
</protein>
<dbReference type="RefSeq" id="WP_154752217.1">
    <property type="nucleotide sequence ID" value="NZ_WLZX01000002.1"/>
</dbReference>
<feature type="domain" description="Cupin type-2" evidence="1">
    <location>
        <begin position="57"/>
        <end position="107"/>
    </location>
</feature>
<dbReference type="InterPro" id="IPR014710">
    <property type="entry name" value="RmlC-like_jellyroll"/>
</dbReference>
<dbReference type="Gene3D" id="2.60.120.10">
    <property type="entry name" value="Jelly Rolls"/>
    <property type="match status" value="1"/>
</dbReference>
<dbReference type="CDD" id="cd02208">
    <property type="entry name" value="cupin_RmlC-like"/>
    <property type="match status" value="1"/>
</dbReference>
<name>A0ABW9RA89_9GAMM</name>
<sequence length="127" mass="13544">MSLQEILYQYSFGENIQEQAVLQATSLLTSAAALPQMWQSAIISKTGQANIKLIRMGGDGIPEEVHKGFSELLVVIEGQMELEIAGEIVALKSGEYIVIPPGSPHRVLPGSSGTLLLVDADEALPGQ</sequence>
<dbReference type="SUPFAM" id="SSF51182">
    <property type="entry name" value="RmlC-like cupins"/>
    <property type="match status" value="1"/>
</dbReference>
<gene>
    <name evidence="2" type="ORF">GK011_08270</name>
</gene>
<evidence type="ECO:0000259" key="1">
    <source>
        <dbReference type="Pfam" id="PF07883"/>
    </source>
</evidence>
<evidence type="ECO:0000313" key="3">
    <source>
        <dbReference type="Proteomes" id="UP000480164"/>
    </source>
</evidence>
<dbReference type="InterPro" id="IPR013096">
    <property type="entry name" value="Cupin_2"/>
</dbReference>
<comment type="caution">
    <text evidence="2">The sequence shown here is derived from an EMBL/GenBank/DDBJ whole genome shotgun (WGS) entry which is preliminary data.</text>
</comment>
<evidence type="ECO:0000313" key="2">
    <source>
        <dbReference type="EMBL" id="MTD26931.1"/>
    </source>
</evidence>
<organism evidence="2 3">
    <name type="scientific">Erwinia sorbitola</name>
    <dbReference type="NCBI Taxonomy" id="2681984"/>
    <lineage>
        <taxon>Bacteria</taxon>
        <taxon>Pseudomonadati</taxon>
        <taxon>Pseudomonadota</taxon>
        <taxon>Gammaproteobacteria</taxon>
        <taxon>Enterobacterales</taxon>
        <taxon>Erwiniaceae</taxon>
        <taxon>Erwinia</taxon>
    </lineage>
</organism>
<keyword evidence="3" id="KW-1185">Reference proteome</keyword>
<accession>A0ABW9RA89</accession>
<dbReference type="Proteomes" id="UP000480164">
    <property type="component" value="Unassembled WGS sequence"/>
</dbReference>
<dbReference type="EMBL" id="WLZX01000002">
    <property type="protein sequence ID" value="MTD26931.1"/>
    <property type="molecule type" value="Genomic_DNA"/>
</dbReference>
<dbReference type="Pfam" id="PF07883">
    <property type="entry name" value="Cupin_2"/>
    <property type="match status" value="1"/>
</dbReference>
<proteinExistence type="predicted"/>
<dbReference type="InterPro" id="IPR011051">
    <property type="entry name" value="RmlC_Cupin_sf"/>
</dbReference>